<accession>A0A8J6TUQ5</accession>
<comment type="caution">
    <text evidence="3">The sequence shown here is derived from an EMBL/GenBank/DDBJ whole genome shotgun (WGS) entry which is preliminary data.</text>
</comment>
<dbReference type="PANTHER" id="PTHR30005">
    <property type="entry name" value="EXOPOLYPHOSPHATASE"/>
    <property type="match status" value="1"/>
</dbReference>
<feature type="domain" description="Ppx/GppA phosphatase N-terminal" evidence="2">
    <location>
        <begin position="45"/>
        <end position="288"/>
    </location>
</feature>
<dbReference type="Pfam" id="PF02541">
    <property type="entry name" value="Ppx-GppA"/>
    <property type="match status" value="1"/>
</dbReference>
<dbReference type="GO" id="GO:0006357">
    <property type="term" value="P:regulation of transcription by RNA polymerase II"/>
    <property type="evidence" value="ECO:0007669"/>
    <property type="project" value="TreeGrafter"/>
</dbReference>
<comment type="similarity">
    <text evidence="1">Belongs to the GppA/Ppx family.</text>
</comment>
<dbReference type="Gene3D" id="3.30.420.40">
    <property type="match status" value="1"/>
</dbReference>
<name>A0A8J6TUQ5_9FIRM</name>
<dbReference type="Gene3D" id="3.30.420.150">
    <property type="entry name" value="Exopolyphosphatase. Domain 2"/>
    <property type="match status" value="1"/>
</dbReference>
<evidence type="ECO:0000259" key="2">
    <source>
        <dbReference type="Pfam" id="PF02541"/>
    </source>
</evidence>
<keyword evidence="4" id="KW-1185">Reference proteome</keyword>
<dbReference type="EMBL" id="JACRTL010000003">
    <property type="protein sequence ID" value="MBC8610768.1"/>
    <property type="molecule type" value="Genomic_DNA"/>
</dbReference>
<organism evidence="3 4">
    <name type="scientific">Massiliimalia timonensis</name>
    <dbReference type="NCBI Taxonomy" id="1987501"/>
    <lineage>
        <taxon>Bacteria</taxon>
        <taxon>Bacillati</taxon>
        <taxon>Bacillota</taxon>
        <taxon>Clostridia</taxon>
        <taxon>Eubacteriales</taxon>
        <taxon>Oscillospiraceae</taxon>
        <taxon>Massiliimalia</taxon>
    </lineage>
</organism>
<dbReference type="InterPro" id="IPR043129">
    <property type="entry name" value="ATPase_NBD"/>
</dbReference>
<dbReference type="InterPro" id="IPR050273">
    <property type="entry name" value="GppA/Ppx_hydrolase"/>
</dbReference>
<proteinExistence type="inferred from homology"/>
<gene>
    <name evidence="3" type="ORF">H8702_06475</name>
</gene>
<dbReference type="InterPro" id="IPR003695">
    <property type="entry name" value="Ppx_GppA_N"/>
</dbReference>
<protein>
    <recommendedName>
        <fullName evidence="2">Ppx/GppA phosphatase N-terminal domain-containing protein</fullName>
    </recommendedName>
</protein>
<sequence>MRQALIDLGSNTIKLAVYEWEGKAFSCLRYECRYGYVVRSIHGRILSDEGIGRVKSILSELQEIAAEYGCSAGKGTLCCFSTASLRYIDNLQFVIDEVYNTNSIKIEPISGEEEAECNYLALRQVAKTGDFWGADLGGGSMQIIQSIAGKAAWSQSFPIGSLKLYRDFVSGVLPSREEAKKICGYVRNQLSEIRLPPERLPLYLMGGTTRLVTRLLGTKQFSSGQLAALIEEYLSEPERAKQRICSVTPERLNTVLPGMLCVAEAAQAIGAVQIQFVETSVREGYLIKHFIHP</sequence>
<evidence type="ECO:0000256" key="1">
    <source>
        <dbReference type="ARBA" id="ARBA00007125"/>
    </source>
</evidence>
<dbReference type="SUPFAM" id="SSF53067">
    <property type="entry name" value="Actin-like ATPase domain"/>
    <property type="match status" value="2"/>
</dbReference>
<dbReference type="Proteomes" id="UP000632659">
    <property type="component" value="Unassembled WGS sequence"/>
</dbReference>
<reference evidence="3" key="1">
    <citation type="submission" date="2020-08" db="EMBL/GenBank/DDBJ databases">
        <title>Genome public.</title>
        <authorList>
            <person name="Liu C."/>
            <person name="Sun Q."/>
        </authorList>
    </citation>
    <scope>NUCLEOTIDE SEQUENCE</scope>
    <source>
        <strain evidence="3">NSJ-15</strain>
    </source>
</reference>
<dbReference type="RefSeq" id="WP_187536444.1">
    <property type="nucleotide sequence ID" value="NZ_JACRTL010000003.1"/>
</dbReference>
<evidence type="ECO:0000313" key="4">
    <source>
        <dbReference type="Proteomes" id="UP000632659"/>
    </source>
</evidence>
<dbReference type="AlphaFoldDB" id="A0A8J6TUQ5"/>
<evidence type="ECO:0000313" key="3">
    <source>
        <dbReference type="EMBL" id="MBC8610768.1"/>
    </source>
</evidence>
<dbReference type="PANTHER" id="PTHR30005:SF0">
    <property type="entry name" value="RETROGRADE REGULATION PROTEIN 2"/>
    <property type="match status" value="1"/>
</dbReference>